<keyword evidence="2" id="KW-0813">Transport</keyword>
<feature type="domain" description="Choline/carnitine acyltransferase" evidence="10">
    <location>
        <begin position="16"/>
        <end position="661"/>
    </location>
</feature>
<dbReference type="FunFam" id="3.30.559.10:FF:000019">
    <property type="entry name" value="Carnitine acetyl transferase"/>
    <property type="match status" value="1"/>
</dbReference>
<feature type="region of interest" description="Disordered" evidence="9">
    <location>
        <begin position="739"/>
        <end position="773"/>
    </location>
</feature>
<dbReference type="InterPro" id="IPR023213">
    <property type="entry name" value="CAT-like_dom_sf"/>
</dbReference>
<dbReference type="PROSITE" id="PS00440">
    <property type="entry name" value="ACYLTRANSF_C_2"/>
    <property type="match status" value="1"/>
</dbReference>
<dbReference type="Gene3D" id="1.10.275.20">
    <property type="entry name" value="Choline/Carnitine o-acyltransferase"/>
    <property type="match status" value="1"/>
</dbReference>
<dbReference type="AlphaFoldDB" id="A0A060T3M5"/>
<gene>
    <name evidence="11" type="ORF">GNLVRS02_ARAD1A10934g</name>
</gene>
<dbReference type="SUPFAM" id="SSF52777">
    <property type="entry name" value="CoA-dependent acyltransferases"/>
    <property type="match status" value="2"/>
</dbReference>
<evidence type="ECO:0000313" key="11">
    <source>
        <dbReference type="EMBL" id="CDP33507.1"/>
    </source>
</evidence>
<dbReference type="InterPro" id="IPR039551">
    <property type="entry name" value="Cho/carn_acyl_trans"/>
</dbReference>
<dbReference type="InterPro" id="IPR042572">
    <property type="entry name" value="Carn_acyl_trans_N"/>
</dbReference>
<comment type="similarity">
    <text evidence="1 8">Belongs to the carnitine/choline acetyltransferase family.</text>
</comment>
<feature type="compositionally biased region" description="Low complexity" evidence="9">
    <location>
        <begin position="569"/>
        <end position="587"/>
    </location>
</feature>
<evidence type="ECO:0000256" key="6">
    <source>
        <dbReference type="ARBA" id="ARBA00023315"/>
    </source>
</evidence>
<proteinExistence type="inferred from homology"/>
<name>A0A060T3M5_BLAAD</name>
<evidence type="ECO:0000259" key="10">
    <source>
        <dbReference type="Pfam" id="PF00755"/>
    </source>
</evidence>
<keyword evidence="5" id="KW-0443">Lipid metabolism</keyword>
<dbReference type="Pfam" id="PF00755">
    <property type="entry name" value="Carn_acyltransf"/>
    <property type="match status" value="1"/>
</dbReference>
<evidence type="ECO:0000256" key="8">
    <source>
        <dbReference type="RuleBase" id="RU003801"/>
    </source>
</evidence>
<feature type="compositionally biased region" description="Basic and acidic residues" evidence="9">
    <location>
        <begin position="762"/>
        <end position="773"/>
    </location>
</feature>
<dbReference type="GO" id="GO:0009437">
    <property type="term" value="P:carnitine metabolic process"/>
    <property type="evidence" value="ECO:0007669"/>
    <property type="project" value="TreeGrafter"/>
</dbReference>
<feature type="compositionally biased region" description="Polar residues" evidence="9">
    <location>
        <begin position="686"/>
        <end position="699"/>
    </location>
</feature>
<dbReference type="Gene3D" id="3.30.559.70">
    <property type="entry name" value="Choline/Carnitine o-acyltransferase, domain 2"/>
    <property type="match status" value="1"/>
</dbReference>
<dbReference type="FunFam" id="3.30.559.70:FF:000003">
    <property type="entry name" value="Carnitine acetyl transferase FacC"/>
    <property type="match status" value="1"/>
</dbReference>
<evidence type="ECO:0000256" key="2">
    <source>
        <dbReference type="ARBA" id="ARBA00022448"/>
    </source>
</evidence>
<dbReference type="InterPro" id="IPR042231">
    <property type="entry name" value="Cho/carn_acyl_trans_2"/>
</dbReference>
<feature type="region of interest" description="Disordered" evidence="9">
    <location>
        <begin position="566"/>
        <end position="587"/>
    </location>
</feature>
<dbReference type="InterPro" id="IPR000542">
    <property type="entry name" value="Carn_acyl_trans"/>
</dbReference>
<feature type="region of interest" description="Disordered" evidence="9">
    <location>
        <begin position="363"/>
        <end position="386"/>
    </location>
</feature>
<dbReference type="GO" id="GO:0004092">
    <property type="term" value="F:carnitine O-acetyltransferase activity"/>
    <property type="evidence" value="ECO:0007669"/>
    <property type="project" value="TreeGrafter"/>
</dbReference>
<keyword evidence="4" id="KW-0276">Fatty acid metabolism</keyword>
<reference evidence="11" key="2">
    <citation type="submission" date="2014-06" db="EMBL/GenBank/DDBJ databases">
        <title>The complete genome of Blastobotrys (Arxula) adeninivorans LS3 - a yeast of biotechnological interest.</title>
        <authorList>
            <person name="Kunze G."/>
            <person name="Gaillardin C."/>
            <person name="Czernicka M."/>
            <person name="Durrens P."/>
            <person name="Martin T."/>
            <person name="Boer E."/>
            <person name="Gabaldon T."/>
            <person name="Cruz J."/>
            <person name="Talla E."/>
            <person name="Marck C."/>
            <person name="Goffeau A."/>
            <person name="Barbe V."/>
            <person name="Baret P."/>
            <person name="Baronian K."/>
            <person name="Beier S."/>
            <person name="Bleykasten C."/>
            <person name="Bode R."/>
            <person name="Casaregola S."/>
            <person name="Despons L."/>
            <person name="Fairhead C."/>
            <person name="Giersberg M."/>
            <person name="Gierski P."/>
            <person name="Hahnel U."/>
            <person name="Hartmann A."/>
            <person name="Jankowska D."/>
            <person name="Jubin C."/>
            <person name="Jung P."/>
            <person name="Lafontaine I."/>
            <person name="Leh-Louis V."/>
            <person name="Lemaire M."/>
            <person name="Marcet-Houben M."/>
            <person name="Mascher M."/>
            <person name="Morel G."/>
            <person name="Richard G.-F."/>
            <person name="Riechen J."/>
            <person name="Sacerdot C."/>
            <person name="Sarkar A."/>
            <person name="Savel G."/>
            <person name="Schacherer J."/>
            <person name="Sherman D."/>
            <person name="Straub M.-L."/>
            <person name="Stein N."/>
            <person name="Thierry A."/>
            <person name="Trautwein-Schult A."/>
            <person name="Westhof E."/>
            <person name="Worch S."/>
            <person name="Dujon B."/>
            <person name="Souciet J.-L."/>
            <person name="Wincker P."/>
            <person name="Scholz U."/>
            <person name="Neuveglise N."/>
        </authorList>
    </citation>
    <scope>NUCLEOTIDE SEQUENCE</scope>
    <source>
        <strain evidence="11">LS3</strain>
    </source>
</reference>
<evidence type="ECO:0000256" key="4">
    <source>
        <dbReference type="ARBA" id="ARBA00022832"/>
    </source>
</evidence>
<protein>
    <submittedName>
        <fullName evidence="11">ARAD1A10934p</fullName>
    </submittedName>
</protein>
<feature type="region of interest" description="Disordered" evidence="9">
    <location>
        <begin position="674"/>
        <end position="716"/>
    </location>
</feature>
<dbReference type="FunFam" id="1.10.275.20:FF:000003">
    <property type="entry name" value="Carnitine acetyl transferase"/>
    <property type="match status" value="1"/>
</dbReference>
<dbReference type="Gene3D" id="3.30.559.10">
    <property type="entry name" value="Chloramphenicol acetyltransferase-like domain"/>
    <property type="match status" value="1"/>
</dbReference>
<dbReference type="PANTHER" id="PTHR22589">
    <property type="entry name" value="CARNITINE O-ACYLTRANSFERASE"/>
    <property type="match status" value="1"/>
</dbReference>
<keyword evidence="6 8" id="KW-0012">Acyltransferase</keyword>
<dbReference type="GO" id="GO:0006631">
    <property type="term" value="P:fatty acid metabolic process"/>
    <property type="evidence" value="ECO:0007669"/>
    <property type="project" value="UniProtKB-KW"/>
</dbReference>
<keyword evidence="3 8" id="KW-0808">Transferase</keyword>
<accession>A0A060T3M5</accession>
<feature type="compositionally biased region" description="Basic residues" evidence="9">
    <location>
        <begin position="748"/>
        <end position="761"/>
    </location>
</feature>
<sequence>MSKGITFAHQDKLEKLPIPELEDTCRQYLEVLKPLQTPREHAHTEQAVKRFLDGPGPMLQKKLQEYADSRASYIEQFWYDSYLNYDNPVVLNLNPFFMLEDDSTPHPTGISQIARAATLTMSSLRFIRALRREELPPDQFRGQKLCMYQYSRLFGSARIPTNTGCVMQSYNASRHIVVVCRSQYYWFDVLDENSDLIMSEQDIMLNFQTIMEDAKNTPITEACKGAVGVLTTENRRVWANIRDSMMNDADVPGTAESNNFECLRKIDLALFVVCLDHASPESLSDLSRNMLCGLSELEKGIQVGTCTNRWYDKLQIIVTANAKAGINFEHTGVDGHTVLRFASDIYTDTILRFAKTINGQSPSLWATQSPDPASRDPASFGEVSTTPRKLEWAPTPELTLALRFAETRLADLIEQNDFQVLEFDSYGMNYIKRMGFSPDAFVQMAFQASYYSLYGRVECTYEPAMTKKFLHGRTESIRVVSQESAAFVRKFCEDAPPEQKIEALRRACQRHSKTTARCSQGLGQDRHLYALFCVWKRLLESEDLSTVENGTQDNELYSAAESVVRNESVSDGMSDVSGSSDTSGSDSSLDLPSIFADGGWDTLSNVILSTSNCGNPALKLFGFGPTSADGFGIGYIIKEDSITICASSKHRQTKRFLDTLRSYFVEVRNQYRTTQKKKEPALADSGASTGTATPVSSQRHFGRSLGAPMTKARQSEEESSYLLGGYGYFDVGDFEYRSRPPSPAPGVHTHHNRHHHHHHRNREIGRKLRLAEY</sequence>
<evidence type="ECO:0000256" key="1">
    <source>
        <dbReference type="ARBA" id="ARBA00005232"/>
    </source>
</evidence>
<dbReference type="GO" id="GO:0005739">
    <property type="term" value="C:mitochondrion"/>
    <property type="evidence" value="ECO:0007669"/>
    <property type="project" value="TreeGrafter"/>
</dbReference>
<dbReference type="PhylomeDB" id="A0A060T3M5"/>
<evidence type="ECO:0000256" key="7">
    <source>
        <dbReference type="PIRSR" id="PIRSR600542-1"/>
    </source>
</evidence>
<reference evidence="11" key="1">
    <citation type="submission" date="2014-02" db="EMBL/GenBank/DDBJ databases">
        <authorList>
            <person name="Genoscope - CEA"/>
        </authorList>
    </citation>
    <scope>NUCLEOTIDE SEQUENCE</scope>
    <source>
        <strain evidence="11">LS3</strain>
    </source>
</reference>
<evidence type="ECO:0000256" key="5">
    <source>
        <dbReference type="ARBA" id="ARBA00023098"/>
    </source>
</evidence>
<evidence type="ECO:0000256" key="3">
    <source>
        <dbReference type="ARBA" id="ARBA00022679"/>
    </source>
</evidence>
<dbReference type="PANTHER" id="PTHR22589:SF29">
    <property type="entry name" value="MITOCHONDRIAL CARNITINE O-ACETYLTRANSFERASE-RELATED"/>
    <property type="match status" value="1"/>
</dbReference>
<dbReference type="EMBL" id="HG937691">
    <property type="protein sequence ID" value="CDP33507.1"/>
    <property type="molecule type" value="Genomic_DNA"/>
</dbReference>
<feature type="active site" description="Proton acceptor" evidence="7">
    <location>
        <position position="330"/>
    </location>
</feature>
<organism evidence="11">
    <name type="scientific">Blastobotrys adeninivorans</name>
    <name type="common">Yeast</name>
    <name type="synonym">Arxula adeninivorans</name>
    <dbReference type="NCBI Taxonomy" id="409370"/>
    <lineage>
        <taxon>Eukaryota</taxon>
        <taxon>Fungi</taxon>
        <taxon>Dikarya</taxon>
        <taxon>Ascomycota</taxon>
        <taxon>Saccharomycotina</taxon>
        <taxon>Dipodascomycetes</taxon>
        <taxon>Dipodascales</taxon>
        <taxon>Trichomonascaceae</taxon>
        <taxon>Blastobotrys</taxon>
    </lineage>
</organism>
<evidence type="ECO:0000256" key="9">
    <source>
        <dbReference type="SAM" id="MobiDB-lite"/>
    </source>
</evidence>